<dbReference type="Proteomes" id="UP001359485">
    <property type="component" value="Unassembled WGS sequence"/>
</dbReference>
<evidence type="ECO:0000313" key="2">
    <source>
        <dbReference type="Proteomes" id="UP001359485"/>
    </source>
</evidence>
<comment type="caution">
    <text evidence="1">The sequence shown here is derived from an EMBL/GenBank/DDBJ whole genome shotgun (WGS) entry which is preliminary data.</text>
</comment>
<name>A0ABR1AXA1_POLSC</name>
<accession>A0ABR1AXA1</accession>
<dbReference type="EMBL" id="JAWJWF010000045">
    <property type="protein sequence ID" value="KAK6628043.1"/>
    <property type="molecule type" value="Genomic_DNA"/>
</dbReference>
<organism evidence="1 2">
    <name type="scientific">Polyplax serrata</name>
    <name type="common">Common mouse louse</name>
    <dbReference type="NCBI Taxonomy" id="468196"/>
    <lineage>
        <taxon>Eukaryota</taxon>
        <taxon>Metazoa</taxon>
        <taxon>Ecdysozoa</taxon>
        <taxon>Arthropoda</taxon>
        <taxon>Hexapoda</taxon>
        <taxon>Insecta</taxon>
        <taxon>Pterygota</taxon>
        <taxon>Neoptera</taxon>
        <taxon>Paraneoptera</taxon>
        <taxon>Psocodea</taxon>
        <taxon>Troctomorpha</taxon>
        <taxon>Phthiraptera</taxon>
        <taxon>Anoplura</taxon>
        <taxon>Polyplacidae</taxon>
        <taxon>Polyplax</taxon>
    </lineage>
</organism>
<sequence length="102" mass="11269">MTLSSMGVAHHPKNSHDLVATVSLHDNSRPGCDTDEEKTVTFIDLPWTTSNEVCIVAESEDTIWSGFQIMKSILGILLGTKYDLTNNSGSYFDVVLINPRIK</sequence>
<proteinExistence type="predicted"/>
<reference evidence="1 2" key="1">
    <citation type="submission" date="2023-09" db="EMBL/GenBank/DDBJ databases">
        <title>Genomes of two closely related lineages of the louse Polyplax serrata with different host specificities.</title>
        <authorList>
            <person name="Martinu J."/>
            <person name="Tarabai H."/>
            <person name="Stefka J."/>
            <person name="Hypsa V."/>
        </authorList>
    </citation>
    <scope>NUCLEOTIDE SEQUENCE [LARGE SCALE GENOMIC DNA]</scope>
    <source>
        <strain evidence="1">98ZLc_SE</strain>
    </source>
</reference>
<protein>
    <submittedName>
        <fullName evidence="1">Uncharacterized protein</fullName>
    </submittedName>
</protein>
<keyword evidence="2" id="KW-1185">Reference proteome</keyword>
<gene>
    <name evidence="1" type="ORF">RUM44_010525</name>
</gene>
<evidence type="ECO:0000313" key="1">
    <source>
        <dbReference type="EMBL" id="KAK6628043.1"/>
    </source>
</evidence>